<dbReference type="InterPro" id="IPR051532">
    <property type="entry name" value="Ester_Hydrolysis_Enzymes"/>
</dbReference>
<dbReference type="InterPro" id="IPR036514">
    <property type="entry name" value="SGNH_hydro_sf"/>
</dbReference>
<gene>
    <name evidence="2" type="ORF">H8S77_16310</name>
</gene>
<organism evidence="2 3">
    <name type="scientific">Parabacteroides segnis</name>
    <dbReference type="NCBI Taxonomy" id="2763058"/>
    <lineage>
        <taxon>Bacteria</taxon>
        <taxon>Pseudomonadati</taxon>
        <taxon>Bacteroidota</taxon>
        <taxon>Bacteroidia</taxon>
        <taxon>Bacteroidales</taxon>
        <taxon>Tannerellaceae</taxon>
        <taxon>Parabacteroides</taxon>
    </lineage>
</organism>
<dbReference type="PANTHER" id="PTHR30383:SF5">
    <property type="entry name" value="SGNH HYDROLASE-TYPE ESTERASE DOMAIN-CONTAINING PROTEIN"/>
    <property type="match status" value="1"/>
</dbReference>
<feature type="domain" description="SGNH hydrolase-type esterase" evidence="1">
    <location>
        <begin position="29"/>
        <end position="203"/>
    </location>
</feature>
<dbReference type="InterPro" id="IPR013830">
    <property type="entry name" value="SGNH_hydro"/>
</dbReference>
<sequence length="454" mass="51109">MKQLVNFLLIVAIFFSPVFCFGQKIKVACVGNSITYGAGIVNREKNSYPAQLQVYLGDKYEVRNFGSNGATAFHEGDYPYVQTEAYKQAIAYSPDIVFIKLGTNDSKPQNICYQQDFKSNYLELIRSFSKLTSKPRIILLSPLRCFLPEAAPIKDSVIRSALVPVIEEIARKEKLEYIDLYDLMGNEYDASLMPDRLHPSSIGAGRIAQKLYEYLKPENYDPNPCTHPICGNEYRSGAGWKEGADWHAVSEEISQITSSQKLDILFLGNSITQGFGGNRRLVTYKPGKAAADSCFTHLRWESAGISGDRTETLLWRIRNGGYGKSEPAYVFITIGVNNIIAGHQVNDIAEGIKSVVQESKREFPDSKIVLFGLLPVGLEKESERRQKCDAIHQLLKLQNWGDVLYVNPTPWFTQENGELKTELYGGDYLHLTTKGYEVWCQHIKDVLSLISEIK</sequence>
<dbReference type="Pfam" id="PF13472">
    <property type="entry name" value="Lipase_GDSL_2"/>
    <property type="match status" value="2"/>
</dbReference>
<name>A0ABR7E3V3_9BACT</name>
<dbReference type="SUPFAM" id="SSF52266">
    <property type="entry name" value="SGNH hydrolase"/>
    <property type="match status" value="2"/>
</dbReference>
<reference evidence="2 3" key="1">
    <citation type="submission" date="2020-08" db="EMBL/GenBank/DDBJ databases">
        <title>Genome public.</title>
        <authorList>
            <person name="Liu C."/>
            <person name="Sun Q."/>
        </authorList>
    </citation>
    <scope>NUCLEOTIDE SEQUENCE [LARGE SCALE GENOMIC DNA]</scope>
    <source>
        <strain evidence="2 3">BX2</strain>
    </source>
</reference>
<keyword evidence="3" id="KW-1185">Reference proteome</keyword>
<dbReference type="RefSeq" id="WP_186960320.1">
    <property type="nucleotide sequence ID" value="NZ_JACOOI010000018.1"/>
</dbReference>
<dbReference type="EMBL" id="JACOOI010000018">
    <property type="protein sequence ID" value="MBC5644442.1"/>
    <property type="molecule type" value="Genomic_DNA"/>
</dbReference>
<evidence type="ECO:0000313" key="3">
    <source>
        <dbReference type="Proteomes" id="UP000644010"/>
    </source>
</evidence>
<dbReference type="PANTHER" id="PTHR30383">
    <property type="entry name" value="THIOESTERASE 1/PROTEASE 1/LYSOPHOSPHOLIPASE L1"/>
    <property type="match status" value="1"/>
</dbReference>
<protein>
    <recommendedName>
        <fullName evidence="1">SGNH hydrolase-type esterase domain-containing protein</fullName>
    </recommendedName>
</protein>
<dbReference type="Proteomes" id="UP000644010">
    <property type="component" value="Unassembled WGS sequence"/>
</dbReference>
<evidence type="ECO:0000259" key="1">
    <source>
        <dbReference type="Pfam" id="PF13472"/>
    </source>
</evidence>
<feature type="domain" description="SGNH hydrolase-type esterase" evidence="1">
    <location>
        <begin position="266"/>
        <end position="438"/>
    </location>
</feature>
<comment type="caution">
    <text evidence="2">The sequence shown here is derived from an EMBL/GenBank/DDBJ whole genome shotgun (WGS) entry which is preliminary data.</text>
</comment>
<accession>A0ABR7E3V3</accession>
<proteinExistence type="predicted"/>
<evidence type="ECO:0000313" key="2">
    <source>
        <dbReference type="EMBL" id="MBC5644442.1"/>
    </source>
</evidence>
<dbReference type="Gene3D" id="3.40.50.1110">
    <property type="entry name" value="SGNH hydrolase"/>
    <property type="match status" value="2"/>
</dbReference>